<keyword evidence="1" id="KW-0472">Membrane</keyword>
<reference evidence="2 3" key="1">
    <citation type="journal article" date="2015" name="Int. J. Syst. Evol. Microbiol.">
        <title>Sphingomonas hengshuiensis sp. nov., isolated from lake wetland.</title>
        <authorList>
            <person name="Wei S."/>
            <person name="Wang T."/>
            <person name="Liu H."/>
            <person name="Zhang C."/>
            <person name="Guo J."/>
            <person name="Wang Q."/>
            <person name="Liang K."/>
            <person name="Zhang Z."/>
        </authorList>
    </citation>
    <scope>NUCLEOTIDE SEQUENCE [LARGE SCALE GENOMIC DNA]</scope>
    <source>
        <strain evidence="2 3">WHSC-8</strain>
    </source>
</reference>
<dbReference type="EMBL" id="CP010836">
    <property type="protein sequence ID" value="AJP74742.1"/>
    <property type="molecule type" value="Genomic_DNA"/>
</dbReference>
<feature type="transmembrane region" description="Helical" evidence="1">
    <location>
        <begin position="111"/>
        <end position="137"/>
    </location>
</feature>
<dbReference type="Proteomes" id="UP000032300">
    <property type="component" value="Chromosome"/>
</dbReference>
<proteinExistence type="predicted"/>
<accession>A0A7U5BGB9</accession>
<dbReference type="KEGG" id="sphi:TS85_22680"/>
<organism evidence="2 3">
    <name type="scientific">Sphingomonas hengshuiensis</name>
    <dbReference type="NCBI Taxonomy" id="1609977"/>
    <lineage>
        <taxon>Bacteria</taxon>
        <taxon>Pseudomonadati</taxon>
        <taxon>Pseudomonadota</taxon>
        <taxon>Alphaproteobacteria</taxon>
        <taxon>Sphingomonadales</taxon>
        <taxon>Sphingomonadaceae</taxon>
        <taxon>Sphingomonas</taxon>
    </lineage>
</organism>
<gene>
    <name evidence="2" type="ORF">TS85_22680</name>
</gene>
<evidence type="ECO:0000313" key="2">
    <source>
        <dbReference type="EMBL" id="AJP74742.1"/>
    </source>
</evidence>
<sequence>MADAFLVAAGISAIGGCVALRRAWSLPRRSPQWNATGWGLFAVAAVLGWLGAGAWGVSVAGLCGMGAALVLLAYAAATAPAVDKARASNRRVGALPAAGEPWRVGRRIATFAMVVLVAAIVSIGLGLAARAILGWAGAGEANAITMGFFTMPLAWALLVFAVMLEERRARQWRLLALASVPGVLAVAGGLAT</sequence>
<dbReference type="AlphaFoldDB" id="A0A7U5BGB9"/>
<keyword evidence="1" id="KW-1133">Transmembrane helix</keyword>
<feature type="transmembrane region" description="Helical" evidence="1">
    <location>
        <begin position="143"/>
        <end position="162"/>
    </location>
</feature>
<evidence type="ECO:0000313" key="3">
    <source>
        <dbReference type="Proteomes" id="UP000032300"/>
    </source>
</evidence>
<dbReference type="OrthoDB" id="7573860at2"/>
<reference evidence="2 3" key="2">
    <citation type="submission" date="2015-02" db="EMBL/GenBank/DDBJ databases">
        <title>The complete genome of Sphingomonas hengshuiensis sp. WHSC-8 isolated from soil of Hengshui Lake.</title>
        <authorList>
            <person name="Wei S."/>
            <person name="Guo J."/>
            <person name="Su C."/>
            <person name="Wu R."/>
            <person name="Zhang Z."/>
            <person name="Liang K."/>
            <person name="Li H."/>
            <person name="Wang T."/>
            <person name="Liu H."/>
            <person name="Zhang C."/>
            <person name="Li Z."/>
            <person name="Wang Q."/>
            <person name="Meng J."/>
        </authorList>
    </citation>
    <scope>NUCLEOTIDE SEQUENCE [LARGE SCALE GENOMIC DNA]</scope>
    <source>
        <strain evidence="2 3">WHSC-8</strain>
    </source>
</reference>
<keyword evidence="3" id="KW-1185">Reference proteome</keyword>
<feature type="transmembrane region" description="Helical" evidence="1">
    <location>
        <begin position="174"/>
        <end position="191"/>
    </location>
</feature>
<protein>
    <submittedName>
        <fullName evidence="2">Uncharacterized protein</fullName>
    </submittedName>
</protein>
<name>A0A7U5BGB9_9SPHN</name>
<evidence type="ECO:0000256" key="1">
    <source>
        <dbReference type="SAM" id="Phobius"/>
    </source>
</evidence>
<feature type="transmembrane region" description="Helical" evidence="1">
    <location>
        <begin position="35"/>
        <end position="52"/>
    </location>
</feature>
<feature type="transmembrane region" description="Helical" evidence="1">
    <location>
        <begin position="6"/>
        <end position="23"/>
    </location>
</feature>
<feature type="transmembrane region" description="Helical" evidence="1">
    <location>
        <begin position="58"/>
        <end position="82"/>
    </location>
</feature>
<keyword evidence="1" id="KW-0812">Transmembrane</keyword>